<evidence type="ECO:0000259" key="7">
    <source>
        <dbReference type="PROSITE" id="PS50850"/>
    </source>
</evidence>
<evidence type="ECO:0000256" key="5">
    <source>
        <dbReference type="ARBA" id="ARBA00023136"/>
    </source>
</evidence>
<feature type="transmembrane region" description="Helical" evidence="6">
    <location>
        <begin position="259"/>
        <end position="277"/>
    </location>
</feature>
<organism evidence="8 9">
    <name type="scientific">Pseudomonas gingeri</name>
    <dbReference type="NCBI Taxonomy" id="117681"/>
    <lineage>
        <taxon>Bacteria</taxon>
        <taxon>Pseudomonadati</taxon>
        <taxon>Pseudomonadota</taxon>
        <taxon>Gammaproteobacteria</taxon>
        <taxon>Pseudomonadales</taxon>
        <taxon>Pseudomonadaceae</taxon>
        <taxon>Pseudomonas</taxon>
    </lineage>
</organism>
<evidence type="ECO:0000256" key="2">
    <source>
        <dbReference type="ARBA" id="ARBA00022475"/>
    </source>
</evidence>
<dbReference type="PANTHER" id="PTHR43124:SF3">
    <property type="entry name" value="CHLORAMPHENICOL EFFLUX PUMP RV0191"/>
    <property type="match status" value="1"/>
</dbReference>
<gene>
    <name evidence="8" type="ORF">HX845_04400</name>
</gene>
<feature type="transmembrane region" description="Helical" evidence="6">
    <location>
        <begin position="64"/>
        <end position="83"/>
    </location>
</feature>
<dbReference type="InterPro" id="IPR011701">
    <property type="entry name" value="MFS"/>
</dbReference>
<feature type="transmembrane region" description="Helical" evidence="6">
    <location>
        <begin position="177"/>
        <end position="199"/>
    </location>
</feature>
<feature type="transmembrane region" description="Helical" evidence="6">
    <location>
        <begin position="220"/>
        <end position="239"/>
    </location>
</feature>
<dbReference type="CDD" id="cd17324">
    <property type="entry name" value="MFS_NepI_like"/>
    <property type="match status" value="1"/>
</dbReference>
<evidence type="ECO:0000313" key="8">
    <source>
        <dbReference type="EMBL" id="NWC12879.1"/>
    </source>
</evidence>
<evidence type="ECO:0000256" key="1">
    <source>
        <dbReference type="ARBA" id="ARBA00004651"/>
    </source>
</evidence>
<accession>A0A7Y7XV54</accession>
<proteinExistence type="predicted"/>
<dbReference type="PROSITE" id="PS50850">
    <property type="entry name" value="MFS"/>
    <property type="match status" value="1"/>
</dbReference>
<feature type="transmembrane region" description="Helical" evidence="6">
    <location>
        <begin position="90"/>
        <end position="108"/>
    </location>
</feature>
<feature type="domain" description="Major facilitator superfamily (MFS) profile" evidence="7">
    <location>
        <begin position="25"/>
        <end position="397"/>
    </location>
</feature>
<dbReference type="PANTHER" id="PTHR43124">
    <property type="entry name" value="PURINE EFFLUX PUMP PBUE"/>
    <property type="match status" value="1"/>
</dbReference>
<evidence type="ECO:0000256" key="3">
    <source>
        <dbReference type="ARBA" id="ARBA00022692"/>
    </source>
</evidence>
<feature type="transmembrane region" description="Helical" evidence="6">
    <location>
        <begin position="149"/>
        <end position="171"/>
    </location>
</feature>
<evidence type="ECO:0000256" key="6">
    <source>
        <dbReference type="SAM" id="Phobius"/>
    </source>
</evidence>
<dbReference type="Gene3D" id="1.20.1250.20">
    <property type="entry name" value="MFS general substrate transporter like domains"/>
    <property type="match status" value="1"/>
</dbReference>
<keyword evidence="4 6" id="KW-1133">Transmembrane helix</keyword>
<comment type="subcellular location">
    <subcellularLocation>
        <location evidence="1">Cell membrane</location>
        <topology evidence="1">Multi-pass membrane protein</topology>
    </subcellularLocation>
</comment>
<feature type="transmembrane region" description="Helical" evidence="6">
    <location>
        <begin position="372"/>
        <end position="392"/>
    </location>
</feature>
<feature type="transmembrane region" description="Helical" evidence="6">
    <location>
        <begin position="345"/>
        <end position="366"/>
    </location>
</feature>
<dbReference type="GO" id="GO:0022857">
    <property type="term" value="F:transmembrane transporter activity"/>
    <property type="evidence" value="ECO:0007669"/>
    <property type="project" value="InterPro"/>
</dbReference>
<keyword evidence="5 6" id="KW-0472">Membrane</keyword>
<dbReference type="AlphaFoldDB" id="A0A7Y7XV54"/>
<dbReference type="InterPro" id="IPR050189">
    <property type="entry name" value="MFS_Efflux_Transporters"/>
</dbReference>
<sequence length="404" mass="42862">MKEQTVATLPSPNPPDIASGLPVIRLLALTLSSFIATANETVPAGLLPQIADGFRVSEALAGQWVTLCALGSGLGAIPLTFATRNHGRRSLLLLSIALFFICNALTALSSSYGLILLARFIVGLATGMAWSLMAGCARRMVGTSLQGRALALAMLGIPLALSLGVPLSAWLTRLVEWRVIFGLLSAMSLLLLTWVWLGVPEAPAEQQVARPSLRKVLTTPGVRPVLCVVWMWIMAHYTLYTYIAPFLESVDPGIALEQVLLVFGLSAMLGVWLVGLLIDRWLRVLVVISLGTFALVALGLGLRGTSQAVLYIGVALWGLSFSGAPTLLQTALADAAGDGAEEAQSMLVTVFNLAYAGSGIVGAVVLETLGATALPWTLVAWLLVGLLIAWRARRHAFPPVRRTV</sequence>
<dbReference type="Pfam" id="PF07690">
    <property type="entry name" value="MFS_1"/>
    <property type="match status" value="1"/>
</dbReference>
<name>A0A7Y7XV54_9PSED</name>
<feature type="transmembrane region" description="Helical" evidence="6">
    <location>
        <begin position="284"/>
        <end position="302"/>
    </location>
</feature>
<comment type="caution">
    <text evidence="8">The sequence shown here is derived from an EMBL/GenBank/DDBJ whole genome shotgun (WGS) entry which is preliminary data.</text>
</comment>
<dbReference type="RefSeq" id="WP_017125238.1">
    <property type="nucleotide sequence ID" value="NZ_JACAOK010000071.1"/>
</dbReference>
<evidence type="ECO:0000313" key="9">
    <source>
        <dbReference type="Proteomes" id="UP000517547"/>
    </source>
</evidence>
<dbReference type="GO" id="GO:0005886">
    <property type="term" value="C:plasma membrane"/>
    <property type="evidence" value="ECO:0007669"/>
    <property type="project" value="UniProtKB-SubCell"/>
</dbReference>
<evidence type="ECO:0000256" key="4">
    <source>
        <dbReference type="ARBA" id="ARBA00022989"/>
    </source>
</evidence>
<keyword evidence="3 6" id="KW-0812">Transmembrane</keyword>
<keyword evidence="2" id="KW-1003">Cell membrane</keyword>
<dbReference type="SUPFAM" id="SSF103473">
    <property type="entry name" value="MFS general substrate transporter"/>
    <property type="match status" value="1"/>
</dbReference>
<protein>
    <submittedName>
        <fullName evidence="8">MFS transporter</fullName>
    </submittedName>
</protein>
<feature type="transmembrane region" description="Helical" evidence="6">
    <location>
        <begin position="114"/>
        <end position="137"/>
    </location>
</feature>
<dbReference type="InterPro" id="IPR036259">
    <property type="entry name" value="MFS_trans_sf"/>
</dbReference>
<reference evidence="8 9" key="1">
    <citation type="submission" date="2020-04" db="EMBL/GenBank/DDBJ databases">
        <title>Molecular characterization of pseudomonads from Agaricus bisporus reveal novel blotch 2 pathogens in Western Europe.</title>
        <authorList>
            <person name="Taparia T."/>
            <person name="Krijger M."/>
            <person name="Haynes E."/>
            <person name="Elpinstone J.G."/>
            <person name="Noble R."/>
            <person name="Van Der Wolf J."/>
        </authorList>
    </citation>
    <scope>NUCLEOTIDE SEQUENCE [LARGE SCALE GENOMIC DNA]</scope>
    <source>
        <strain evidence="8 9">IPO3738</strain>
    </source>
</reference>
<feature type="transmembrane region" description="Helical" evidence="6">
    <location>
        <begin position="308"/>
        <end position="333"/>
    </location>
</feature>
<dbReference type="EMBL" id="JACAQE010000001">
    <property type="protein sequence ID" value="NWC12879.1"/>
    <property type="molecule type" value="Genomic_DNA"/>
</dbReference>
<dbReference type="Proteomes" id="UP000517547">
    <property type="component" value="Unassembled WGS sequence"/>
</dbReference>
<dbReference type="InterPro" id="IPR020846">
    <property type="entry name" value="MFS_dom"/>
</dbReference>